<organism evidence="3 4">
    <name type="scientific">Halorussus aquaticus</name>
    <dbReference type="NCBI Taxonomy" id="2953748"/>
    <lineage>
        <taxon>Archaea</taxon>
        <taxon>Methanobacteriati</taxon>
        <taxon>Methanobacteriota</taxon>
        <taxon>Stenosarchaea group</taxon>
        <taxon>Halobacteria</taxon>
        <taxon>Halobacteriales</taxon>
        <taxon>Haladaptataceae</taxon>
        <taxon>Halorussus</taxon>
    </lineage>
</organism>
<dbReference type="InterPro" id="IPR006015">
    <property type="entry name" value="Universal_stress_UspA"/>
</dbReference>
<dbReference type="PANTHER" id="PTHR46268:SF6">
    <property type="entry name" value="UNIVERSAL STRESS PROTEIN UP12"/>
    <property type="match status" value="1"/>
</dbReference>
<evidence type="ECO:0000313" key="4">
    <source>
        <dbReference type="Proteomes" id="UP001595945"/>
    </source>
</evidence>
<dbReference type="EMBL" id="JBHSHT010000002">
    <property type="protein sequence ID" value="MFC4826542.1"/>
    <property type="molecule type" value="Genomic_DNA"/>
</dbReference>
<accession>A0ABD5Q7U1</accession>
<protein>
    <submittedName>
        <fullName evidence="3">Universal stress protein</fullName>
    </submittedName>
</protein>
<evidence type="ECO:0000313" key="3">
    <source>
        <dbReference type="EMBL" id="MFC4826542.1"/>
    </source>
</evidence>
<dbReference type="InterPro" id="IPR006016">
    <property type="entry name" value="UspA"/>
</dbReference>
<dbReference type="InterPro" id="IPR014729">
    <property type="entry name" value="Rossmann-like_a/b/a_fold"/>
</dbReference>
<dbReference type="PANTHER" id="PTHR46268">
    <property type="entry name" value="STRESS RESPONSE PROTEIN NHAX"/>
    <property type="match status" value="1"/>
</dbReference>
<dbReference type="Gene3D" id="3.40.50.620">
    <property type="entry name" value="HUPs"/>
    <property type="match status" value="1"/>
</dbReference>
<keyword evidence="4" id="KW-1185">Reference proteome</keyword>
<dbReference type="AlphaFoldDB" id="A0ABD5Q7U1"/>
<evidence type="ECO:0000259" key="2">
    <source>
        <dbReference type="Pfam" id="PF00582"/>
    </source>
</evidence>
<dbReference type="PRINTS" id="PR01438">
    <property type="entry name" value="UNVRSLSTRESS"/>
</dbReference>
<name>A0ABD5Q7U1_9EURY</name>
<dbReference type="GeneID" id="73046360"/>
<gene>
    <name evidence="3" type="ORF">ACFO9K_19975</name>
</gene>
<evidence type="ECO:0000256" key="1">
    <source>
        <dbReference type="ARBA" id="ARBA00008791"/>
    </source>
</evidence>
<dbReference type="CDD" id="cd00293">
    <property type="entry name" value="USP-like"/>
    <property type="match status" value="1"/>
</dbReference>
<feature type="domain" description="UspA" evidence="2">
    <location>
        <begin position="2"/>
        <end position="130"/>
    </location>
</feature>
<sequence length="130" mass="14318">MNILVPIDGSECSFRALDFAIEFARRFEASLHVVHITDVETDATDDILDRARERLDEAGVIDEPEVSTDVDLSFRPAERVGKDILELVDERSYDHVVMGHHGGNAIDRAILGSAAHTVVQEEAVPVTIVP</sequence>
<dbReference type="RefSeq" id="WP_254267866.1">
    <property type="nucleotide sequence ID" value="NZ_CP100400.1"/>
</dbReference>
<comment type="similarity">
    <text evidence="1">Belongs to the universal stress protein A family.</text>
</comment>
<dbReference type="Pfam" id="PF00582">
    <property type="entry name" value="Usp"/>
    <property type="match status" value="1"/>
</dbReference>
<reference evidence="3 4" key="1">
    <citation type="journal article" date="2019" name="Int. J. Syst. Evol. Microbiol.">
        <title>The Global Catalogue of Microorganisms (GCM) 10K type strain sequencing project: providing services to taxonomists for standard genome sequencing and annotation.</title>
        <authorList>
            <consortium name="The Broad Institute Genomics Platform"/>
            <consortium name="The Broad Institute Genome Sequencing Center for Infectious Disease"/>
            <person name="Wu L."/>
            <person name="Ma J."/>
        </authorList>
    </citation>
    <scope>NUCLEOTIDE SEQUENCE [LARGE SCALE GENOMIC DNA]</scope>
    <source>
        <strain evidence="3 4">XZYJ18</strain>
    </source>
</reference>
<dbReference type="Proteomes" id="UP001595945">
    <property type="component" value="Unassembled WGS sequence"/>
</dbReference>
<comment type="caution">
    <text evidence="3">The sequence shown here is derived from an EMBL/GenBank/DDBJ whole genome shotgun (WGS) entry which is preliminary data.</text>
</comment>
<proteinExistence type="inferred from homology"/>
<dbReference type="SUPFAM" id="SSF52402">
    <property type="entry name" value="Adenine nucleotide alpha hydrolases-like"/>
    <property type="match status" value="1"/>
</dbReference>